<keyword evidence="2" id="KW-1185">Reference proteome</keyword>
<evidence type="ECO:0000313" key="2">
    <source>
        <dbReference type="Proteomes" id="UP000070442"/>
    </source>
</evidence>
<dbReference type="Proteomes" id="UP000070442">
    <property type="component" value="Unassembled WGS sequence"/>
</dbReference>
<gene>
    <name evidence="1" type="ORF">HMPREF1863_01314</name>
</gene>
<dbReference type="PATRIC" id="fig|755172.3.peg.1277"/>
<dbReference type="AlphaFoldDB" id="A0A134AD42"/>
<dbReference type="RefSeq" id="WP_068368616.1">
    <property type="nucleotide sequence ID" value="NZ_KQ960181.1"/>
</dbReference>
<proteinExistence type="predicted"/>
<dbReference type="Pfam" id="PF14335">
    <property type="entry name" value="DUF4391"/>
    <property type="match status" value="1"/>
</dbReference>
<protein>
    <submittedName>
        <fullName evidence="1">Uncharacterized protein</fullName>
    </submittedName>
</protein>
<dbReference type="EMBL" id="LSDG01000040">
    <property type="protein sequence ID" value="KXB65588.1"/>
    <property type="molecule type" value="Genomic_DNA"/>
</dbReference>
<dbReference type="InterPro" id="IPR025503">
    <property type="entry name" value="DUF4391"/>
</dbReference>
<dbReference type="STRING" id="755172.HMPREF1863_01314"/>
<evidence type="ECO:0000313" key="1">
    <source>
        <dbReference type="EMBL" id="KXB65588.1"/>
    </source>
</evidence>
<dbReference type="OrthoDB" id="9805811at2"/>
<reference evidence="2" key="1">
    <citation type="submission" date="2016-01" db="EMBL/GenBank/DDBJ databases">
        <authorList>
            <person name="Mitreva M."/>
            <person name="Pepin K.H."/>
            <person name="Mihindukulasuriya K.A."/>
            <person name="Fulton R."/>
            <person name="Fronick C."/>
            <person name="O'Laughlin M."/>
            <person name="Miner T."/>
            <person name="Herter B."/>
            <person name="Rosa B.A."/>
            <person name="Cordes M."/>
            <person name="Tomlinson C."/>
            <person name="Wollam A."/>
            <person name="Palsikar V.B."/>
            <person name="Mardis E.R."/>
            <person name="Wilson R.K."/>
        </authorList>
    </citation>
    <scope>NUCLEOTIDE SEQUENCE [LARGE SCALE GENOMIC DNA]</scope>
    <source>
        <strain evidence="2">DNF00729</strain>
    </source>
</reference>
<accession>A0A134AD42</accession>
<organism evidence="1 2">
    <name type="scientific">Aedoeadaptatus coxii</name>
    <dbReference type="NCBI Taxonomy" id="755172"/>
    <lineage>
        <taxon>Bacteria</taxon>
        <taxon>Bacillati</taxon>
        <taxon>Bacillota</taxon>
        <taxon>Tissierellia</taxon>
        <taxon>Tissierellales</taxon>
        <taxon>Peptoniphilaceae</taxon>
        <taxon>Aedoeadaptatus</taxon>
    </lineage>
</organism>
<comment type="caution">
    <text evidence="1">The sequence shown here is derived from an EMBL/GenBank/DDBJ whole genome shotgun (WGS) entry which is preliminary data.</text>
</comment>
<name>A0A134AD42_9FIRM</name>
<sequence length="149" mass="17299">MFEVPKKAKRKVRIAKVILMKHWPKEVSAHLKDVFNAEVDRVVLKGELTKRTTGLPATENVHTIYIVQVELNGREFNREMLLSVSRALDAHVLFLLHYGEMYLPAVVDEVLYVGQWTEEDRLPIQLEGDNLESLWRHMVEQVRGNGPRE</sequence>